<organism evidence="3 4">
    <name type="scientific">Trichomonas vaginalis (strain ATCC PRA-98 / G3)</name>
    <dbReference type="NCBI Taxonomy" id="412133"/>
    <lineage>
        <taxon>Eukaryota</taxon>
        <taxon>Metamonada</taxon>
        <taxon>Parabasalia</taxon>
        <taxon>Trichomonadida</taxon>
        <taxon>Trichomonadidae</taxon>
        <taxon>Trichomonas</taxon>
    </lineage>
</organism>
<reference evidence="3" key="2">
    <citation type="journal article" date="2007" name="Science">
        <title>Draft genome sequence of the sexually transmitted pathogen Trichomonas vaginalis.</title>
        <authorList>
            <person name="Carlton J.M."/>
            <person name="Hirt R.P."/>
            <person name="Silva J.C."/>
            <person name="Delcher A.L."/>
            <person name="Schatz M."/>
            <person name="Zhao Q."/>
            <person name="Wortman J.R."/>
            <person name="Bidwell S.L."/>
            <person name="Alsmark U.C.M."/>
            <person name="Besteiro S."/>
            <person name="Sicheritz-Ponten T."/>
            <person name="Noel C.J."/>
            <person name="Dacks J.B."/>
            <person name="Foster P.G."/>
            <person name="Simillion C."/>
            <person name="Van de Peer Y."/>
            <person name="Miranda-Saavedra D."/>
            <person name="Barton G.J."/>
            <person name="Westrop G.D."/>
            <person name="Mueller S."/>
            <person name="Dessi D."/>
            <person name="Fiori P.L."/>
            <person name="Ren Q."/>
            <person name="Paulsen I."/>
            <person name="Zhang H."/>
            <person name="Bastida-Corcuera F.D."/>
            <person name="Simoes-Barbosa A."/>
            <person name="Brown M.T."/>
            <person name="Hayes R.D."/>
            <person name="Mukherjee M."/>
            <person name="Okumura C.Y."/>
            <person name="Schneider R."/>
            <person name="Smith A.J."/>
            <person name="Vanacova S."/>
            <person name="Villalvazo M."/>
            <person name="Haas B.J."/>
            <person name="Pertea M."/>
            <person name="Feldblyum T.V."/>
            <person name="Utterback T.R."/>
            <person name="Shu C.L."/>
            <person name="Osoegawa K."/>
            <person name="de Jong P.J."/>
            <person name="Hrdy I."/>
            <person name="Horvathova L."/>
            <person name="Zubacova Z."/>
            <person name="Dolezal P."/>
            <person name="Malik S.B."/>
            <person name="Logsdon J.M. Jr."/>
            <person name="Henze K."/>
            <person name="Gupta A."/>
            <person name="Wang C.C."/>
            <person name="Dunne R.L."/>
            <person name="Upcroft J.A."/>
            <person name="Upcroft P."/>
            <person name="White O."/>
            <person name="Salzberg S.L."/>
            <person name="Tang P."/>
            <person name="Chiu C.-H."/>
            <person name="Lee Y.-S."/>
            <person name="Embley T.M."/>
            <person name="Coombs G.H."/>
            <person name="Mottram J.C."/>
            <person name="Tachezy J."/>
            <person name="Fraser-Liggett C.M."/>
            <person name="Johnson P.J."/>
        </authorList>
    </citation>
    <scope>NUCLEOTIDE SEQUENCE [LARGE SCALE GENOMIC DNA]</scope>
    <source>
        <strain evidence="3">G3</strain>
    </source>
</reference>
<evidence type="ECO:0000256" key="1">
    <source>
        <dbReference type="PROSITE-ProRule" id="PRU00023"/>
    </source>
</evidence>
<accession>A2E9N9</accession>
<keyword evidence="4" id="KW-1185">Reference proteome</keyword>
<reference evidence="3" key="1">
    <citation type="submission" date="2006-10" db="EMBL/GenBank/DDBJ databases">
        <authorList>
            <person name="Amadeo P."/>
            <person name="Zhao Q."/>
            <person name="Wortman J."/>
            <person name="Fraser-Liggett C."/>
            <person name="Carlton J."/>
        </authorList>
    </citation>
    <scope>NUCLEOTIDE SEQUENCE</scope>
    <source>
        <strain evidence="3">G3</strain>
    </source>
</reference>
<dbReference type="PROSITE" id="PS50297">
    <property type="entry name" value="ANK_REP_REGION"/>
    <property type="match status" value="2"/>
</dbReference>
<feature type="repeat" description="ANK" evidence="1">
    <location>
        <begin position="235"/>
        <end position="263"/>
    </location>
</feature>
<gene>
    <name evidence="3" type="ORF">TVAG_281740</name>
</gene>
<dbReference type="PANTHER" id="PTHR44207">
    <property type="entry name" value="SURFACE ANTIGEN BSPA-LIKE-RELATED"/>
    <property type="match status" value="1"/>
</dbReference>
<dbReference type="PANTHER" id="PTHR44207:SF2">
    <property type="entry name" value="REPEAT PROTEIN, PUTATIVE-RELATED"/>
    <property type="match status" value="1"/>
</dbReference>
<dbReference type="InParanoid" id="A2E9N9"/>
<dbReference type="InterPro" id="IPR036770">
    <property type="entry name" value="Ankyrin_rpt-contain_sf"/>
</dbReference>
<evidence type="ECO:0000256" key="2">
    <source>
        <dbReference type="SAM" id="Coils"/>
    </source>
</evidence>
<dbReference type="Gene3D" id="1.20.5.170">
    <property type="match status" value="1"/>
</dbReference>
<dbReference type="Proteomes" id="UP000001542">
    <property type="component" value="Unassembled WGS sequence"/>
</dbReference>
<dbReference type="KEGG" id="tva:4768510"/>
<dbReference type="EMBL" id="DS113335">
    <property type="protein sequence ID" value="EAY10574.1"/>
    <property type="molecule type" value="Genomic_DNA"/>
</dbReference>
<dbReference type="SMART" id="SM00248">
    <property type="entry name" value="ANK"/>
    <property type="match status" value="2"/>
</dbReference>
<dbReference type="InterPro" id="IPR002110">
    <property type="entry name" value="Ankyrin_rpt"/>
</dbReference>
<dbReference type="eggNOG" id="KOG0508">
    <property type="taxonomic scope" value="Eukaryota"/>
</dbReference>
<dbReference type="Gene3D" id="1.25.40.20">
    <property type="entry name" value="Ankyrin repeat-containing domain"/>
    <property type="match status" value="1"/>
</dbReference>
<dbReference type="OrthoDB" id="366390at2759"/>
<dbReference type="VEuPathDB" id="TrichDB:TVAG_140210"/>
<evidence type="ECO:0000313" key="3">
    <source>
        <dbReference type="EMBL" id="EAY10574.1"/>
    </source>
</evidence>
<dbReference type="AlphaFoldDB" id="A2E9N9"/>
<name>A2E9N9_TRIV3</name>
<keyword evidence="1" id="KW-0040">ANK repeat</keyword>
<evidence type="ECO:0000313" key="4">
    <source>
        <dbReference type="Proteomes" id="UP000001542"/>
    </source>
</evidence>
<dbReference type="Pfam" id="PF12796">
    <property type="entry name" value="Ank_2"/>
    <property type="match status" value="1"/>
</dbReference>
<feature type="repeat" description="ANK" evidence="1">
    <location>
        <begin position="202"/>
        <end position="234"/>
    </location>
</feature>
<sequence length="287" mass="32432">MSGGLTVDLDYFAKNIQTFIDQDNFYDVVEKEDIPKVLEKTNLDSTTFKTLLSQGKSKYNSSKLYNIVRKCAVSISSFEDALNVLKTYKDILKLKSSGSLIDFLYKYKTECITNSQEVSNFQTEIRNLKNKNDQLENEILTLKNDNDKLRQSISEFAKISELRSNSNFDTVYNFLKQLSDEGDKLKMSISCAVGLSEKRNRFGSTPLLYACYKGDLELTKSLIEGGCDKDAVNKGGNNCLLIASLNGHLEIVKYLIEIGIDKNWQITKGYNAILLASQKVILKQLNI</sequence>
<keyword evidence="2" id="KW-0175">Coiled coil</keyword>
<protein>
    <submittedName>
        <fullName evidence="3">Uncharacterized protein</fullName>
    </submittedName>
</protein>
<dbReference type="SUPFAM" id="SSF48403">
    <property type="entry name" value="Ankyrin repeat"/>
    <property type="match status" value="1"/>
</dbReference>
<dbReference type="RefSeq" id="XP_001322797.1">
    <property type="nucleotide sequence ID" value="XM_001322762.1"/>
</dbReference>
<proteinExistence type="predicted"/>
<dbReference type="PROSITE" id="PS50088">
    <property type="entry name" value="ANK_REPEAT"/>
    <property type="match status" value="2"/>
</dbReference>
<dbReference type="VEuPathDB" id="TrichDB:TVAGG3_0042990"/>
<feature type="coiled-coil region" evidence="2">
    <location>
        <begin position="118"/>
        <end position="152"/>
    </location>
</feature>
<dbReference type="STRING" id="5722.A2E9N9"/>